<keyword evidence="2" id="KW-1133">Transmembrane helix</keyword>
<feature type="region of interest" description="Disordered" evidence="1">
    <location>
        <begin position="1"/>
        <end position="30"/>
    </location>
</feature>
<dbReference type="Pfam" id="PF11832">
    <property type="entry name" value="DUF3352"/>
    <property type="match status" value="1"/>
</dbReference>
<evidence type="ECO:0000256" key="2">
    <source>
        <dbReference type="SAM" id="Phobius"/>
    </source>
</evidence>
<evidence type="ECO:0000313" key="4">
    <source>
        <dbReference type="Proteomes" id="UP000712713"/>
    </source>
</evidence>
<evidence type="ECO:0000313" key="3">
    <source>
        <dbReference type="EMBL" id="HJE51540.1"/>
    </source>
</evidence>
<dbReference type="InterPro" id="IPR021787">
    <property type="entry name" value="DUF3352"/>
</dbReference>
<sequence>MSQTPPNQTWGQQPDNYGQEPYPAQAAAPTPVKKSKTPAIIAGVVALALIAGAVIFGMQFFRGATPAAIKALPNDAVAVLELNLAPSTSQQLALKNWVEKFPSLEADTSTTDYKEALWNLVPEADDKPDYATEVKPWLGDSLAVAVVLDDKKEFQPVIAIETTDVDKAGEFATREFKGMTNDFIGKTMVLWDEELVSLNVADVEKAPLADSENFKADRAKLGGDDYLATFWGIGEALTEVSGADFSGAIAQQVSLVRDARFAGGLQVSDEFIDLKMAGYSPQEVSGSVDLDDFVTSLPGNGLGAFAFAIPDAAWDQFGPDAQKMIDETPELQQLGITSLDDLKAVIGNKIAVTVGVENGQPSFGLKSETAHPDKQAQILEPLFAQAGTQVQRVTDGNVTAIGLGQTPEKVLNPESKLADNETFKKVTDLSGDLQSVVFVDVANLSSIPDFDQMIAGDPTAKEMVDAFAGAGIVSAAQDGHYSDGHIRFVGK</sequence>
<name>A0A921EPX5_9ACTN</name>
<proteinExistence type="predicted"/>
<feature type="transmembrane region" description="Helical" evidence="2">
    <location>
        <begin position="39"/>
        <end position="61"/>
    </location>
</feature>
<dbReference type="Proteomes" id="UP000712713">
    <property type="component" value="Unassembled WGS sequence"/>
</dbReference>
<gene>
    <name evidence="3" type="ORF">K8V15_06125</name>
</gene>
<feature type="compositionally biased region" description="Polar residues" evidence="1">
    <location>
        <begin position="1"/>
        <end position="16"/>
    </location>
</feature>
<organism evidence="3 4">
    <name type="scientific">Tessaracoccus flavescens</name>
    <dbReference type="NCBI Taxonomy" id="399497"/>
    <lineage>
        <taxon>Bacteria</taxon>
        <taxon>Bacillati</taxon>
        <taxon>Actinomycetota</taxon>
        <taxon>Actinomycetes</taxon>
        <taxon>Propionibacteriales</taxon>
        <taxon>Propionibacteriaceae</taxon>
        <taxon>Tessaracoccus</taxon>
    </lineage>
</organism>
<evidence type="ECO:0000256" key="1">
    <source>
        <dbReference type="SAM" id="MobiDB-lite"/>
    </source>
</evidence>
<reference evidence="3" key="1">
    <citation type="journal article" date="2021" name="PeerJ">
        <title>Extensive microbial diversity within the chicken gut microbiome revealed by metagenomics and culture.</title>
        <authorList>
            <person name="Gilroy R."/>
            <person name="Ravi A."/>
            <person name="Getino M."/>
            <person name="Pursley I."/>
            <person name="Horton D.L."/>
            <person name="Alikhan N.F."/>
            <person name="Baker D."/>
            <person name="Gharbi K."/>
            <person name="Hall N."/>
            <person name="Watson M."/>
            <person name="Adriaenssens E.M."/>
            <person name="Foster-Nyarko E."/>
            <person name="Jarju S."/>
            <person name="Secka A."/>
            <person name="Antonio M."/>
            <person name="Oren A."/>
            <person name="Chaudhuri R.R."/>
            <person name="La Ragione R."/>
            <person name="Hildebrand F."/>
            <person name="Pallen M.J."/>
        </authorList>
    </citation>
    <scope>NUCLEOTIDE SEQUENCE</scope>
    <source>
        <strain evidence="3">ChiGjej3B3-7470</strain>
    </source>
</reference>
<reference evidence="3" key="2">
    <citation type="submission" date="2021-09" db="EMBL/GenBank/DDBJ databases">
        <authorList>
            <person name="Gilroy R."/>
        </authorList>
    </citation>
    <scope>NUCLEOTIDE SEQUENCE</scope>
    <source>
        <strain evidence="3">ChiGjej3B3-7470</strain>
    </source>
</reference>
<dbReference type="EMBL" id="DYZF01000155">
    <property type="protein sequence ID" value="HJE51540.1"/>
    <property type="molecule type" value="Genomic_DNA"/>
</dbReference>
<keyword evidence="2" id="KW-0812">Transmembrane</keyword>
<comment type="caution">
    <text evidence="3">The sequence shown here is derived from an EMBL/GenBank/DDBJ whole genome shotgun (WGS) entry which is preliminary data.</text>
</comment>
<accession>A0A921EPX5</accession>
<protein>
    <submittedName>
        <fullName evidence="3">DUF3352 domain-containing protein</fullName>
    </submittedName>
</protein>
<keyword evidence="2" id="KW-0472">Membrane</keyword>
<dbReference type="AlphaFoldDB" id="A0A921EPX5"/>